<gene>
    <name evidence="1" type="ORF">ACN38_g5508</name>
</gene>
<sequence length="68" mass="7727">MTKYFPSRCSSQGGAVIPGSRVKAKNTSHQEEYWHSKGVNYSLSKCTVIDLRYSIQPFFVYIYPLSSS</sequence>
<keyword evidence="2" id="KW-1185">Reference proteome</keyword>
<protein>
    <submittedName>
        <fullName evidence="1">Uncharacterized protein</fullName>
    </submittedName>
</protein>
<dbReference type="Proteomes" id="UP000037696">
    <property type="component" value="Unassembled WGS sequence"/>
</dbReference>
<organism evidence="1 2">
    <name type="scientific">Penicillium nordicum</name>
    <dbReference type="NCBI Taxonomy" id="229535"/>
    <lineage>
        <taxon>Eukaryota</taxon>
        <taxon>Fungi</taxon>
        <taxon>Dikarya</taxon>
        <taxon>Ascomycota</taxon>
        <taxon>Pezizomycotina</taxon>
        <taxon>Eurotiomycetes</taxon>
        <taxon>Eurotiomycetidae</taxon>
        <taxon>Eurotiales</taxon>
        <taxon>Aspergillaceae</taxon>
        <taxon>Penicillium</taxon>
    </lineage>
</organism>
<reference evidence="1 2" key="1">
    <citation type="submission" date="2015-08" db="EMBL/GenBank/DDBJ databases">
        <title>Genome sequencing of Penicillium nordicum.</title>
        <authorList>
            <person name="Nguyen H.D."/>
            <person name="Seifert K.A."/>
        </authorList>
    </citation>
    <scope>NUCLEOTIDE SEQUENCE [LARGE SCALE GENOMIC DNA]</scope>
    <source>
        <strain evidence="1 2">DAOMC 185683</strain>
    </source>
</reference>
<accession>A0A0M9WG50</accession>
<evidence type="ECO:0000313" key="1">
    <source>
        <dbReference type="EMBL" id="KOS43589.1"/>
    </source>
</evidence>
<comment type="caution">
    <text evidence="1">The sequence shown here is derived from an EMBL/GenBank/DDBJ whole genome shotgun (WGS) entry which is preliminary data.</text>
</comment>
<dbReference type="AlphaFoldDB" id="A0A0M9WG50"/>
<name>A0A0M9WG50_9EURO</name>
<dbReference type="EMBL" id="LHQQ01000078">
    <property type="protein sequence ID" value="KOS43589.1"/>
    <property type="molecule type" value="Genomic_DNA"/>
</dbReference>
<evidence type="ECO:0000313" key="2">
    <source>
        <dbReference type="Proteomes" id="UP000037696"/>
    </source>
</evidence>
<proteinExistence type="predicted"/>